<evidence type="ECO:0000313" key="8">
    <source>
        <dbReference type="Proteomes" id="UP000219259"/>
    </source>
</evidence>
<evidence type="ECO:0000256" key="5">
    <source>
        <dbReference type="ARBA" id="ARBA00049534"/>
    </source>
</evidence>
<dbReference type="FunFam" id="3.40.710.10:FF:000005">
    <property type="entry name" value="Glutaminase"/>
    <property type="match status" value="1"/>
</dbReference>
<dbReference type="SUPFAM" id="SSF56601">
    <property type="entry name" value="beta-lactamase/transpeptidase-like"/>
    <property type="match status" value="1"/>
</dbReference>
<feature type="binding site" evidence="6">
    <location>
        <position position="262"/>
    </location>
    <ligand>
        <name>substrate</name>
    </ligand>
</feature>
<dbReference type="PANTHER" id="PTHR12544">
    <property type="entry name" value="GLUTAMINASE"/>
    <property type="match status" value="1"/>
</dbReference>
<organism evidence="7 8">
    <name type="scientific">Tannerella forsythia</name>
    <name type="common">Bacteroides forsythus</name>
    <dbReference type="NCBI Taxonomy" id="28112"/>
    <lineage>
        <taxon>Bacteria</taxon>
        <taxon>Pseudomonadati</taxon>
        <taxon>Bacteroidota</taxon>
        <taxon>Bacteroidia</taxon>
        <taxon>Bacteroidales</taxon>
        <taxon>Tannerellaceae</taxon>
        <taxon>Tannerella</taxon>
    </lineage>
</organism>
<dbReference type="Gene3D" id="3.40.710.10">
    <property type="entry name" value="DD-peptidase/beta-lactamase superfamily"/>
    <property type="match status" value="1"/>
</dbReference>
<feature type="binding site" evidence="6">
    <location>
        <position position="244"/>
    </location>
    <ligand>
        <name>substrate</name>
    </ligand>
</feature>
<keyword evidence="6" id="KW-0007">Acetylation</keyword>
<dbReference type="AlphaFoldDB" id="A0A2A6EA50"/>
<dbReference type="Pfam" id="PF04960">
    <property type="entry name" value="Glutaminase"/>
    <property type="match status" value="1"/>
</dbReference>
<dbReference type="Proteomes" id="UP000219259">
    <property type="component" value="Unassembled WGS sequence"/>
</dbReference>
<evidence type="ECO:0000256" key="2">
    <source>
        <dbReference type="ARBA" id="ARBA00011881"/>
    </source>
</evidence>
<protein>
    <recommendedName>
        <fullName evidence="3 6">Glutaminase</fullName>
        <ecNumber evidence="3 6">3.5.1.2</ecNumber>
    </recommendedName>
</protein>
<evidence type="ECO:0000256" key="4">
    <source>
        <dbReference type="ARBA" id="ARBA00022801"/>
    </source>
</evidence>
<dbReference type="EMBL" id="NSLJ01000006">
    <property type="protein sequence ID" value="PDP44484.1"/>
    <property type="molecule type" value="Genomic_DNA"/>
</dbReference>
<dbReference type="NCBIfam" id="TIGR03814">
    <property type="entry name" value="Gln_ase"/>
    <property type="match status" value="1"/>
</dbReference>
<feature type="binding site" evidence="6">
    <location>
        <position position="168"/>
    </location>
    <ligand>
        <name>substrate</name>
    </ligand>
</feature>
<evidence type="ECO:0000256" key="6">
    <source>
        <dbReference type="HAMAP-Rule" id="MF_00313"/>
    </source>
</evidence>
<dbReference type="EC" id="3.5.1.2" evidence="3 6"/>
<dbReference type="GO" id="GO:0006537">
    <property type="term" value="P:glutamate biosynthetic process"/>
    <property type="evidence" value="ECO:0007669"/>
    <property type="project" value="TreeGrafter"/>
</dbReference>
<comment type="catalytic activity">
    <reaction evidence="5 6">
        <text>L-glutamine + H2O = L-glutamate + NH4(+)</text>
        <dbReference type="Rhea" id="RHEA:15889"/>
        <dbReference type="ChEBI" id="CHEBI:15377"/>
        <dbReference type="ChEBI" id="CHEBI:28938"/>
        <dbReference type="ChEBI" id="CHEBI:29985"/>
        <dbReference type="ChEBI" id="CHEBI:58359"/>
        <dbReference type="EC" id="3.5.1.2"/>
    </reaction>
</comment>
<evidence type="ECO:0000256" key="1">
    <source>
        <dbReference type="ARBA" id="ARBA00011076"/>
    </source>
</evidence>
<dbReference type="InterPro" id="IPR012338">
    <property type="entry name" value="Beta-lactam/transpept-like"/>
</dbReference>
<feature type="binding site" evidence="6">
    <location>
        <position position="192"/>
    </location>
    <ligand>
        <name>substrate</name>
    </ligand>
</feature>
<comment type="caution">
    <text evidence="7">The sequence shown here is derived from an EMBL/GenBank/DDBJ whole genome shotgun (WGS) entry which is preliminary data.</text>
</comment>
<name>A0A2A6EA50_TANFO</name>
<accession>A0A2A6EA50</accession>
<dbReference type="HAMAP" id="MF_00313">
    <property type="entry name" value="Glutaminase"/>
    <property type="match status" value="1"/>
</dbReference>
<dbReference type="GO" id="GO:0006543">
    <property type="term" value="P:L-glutamine catabolic process"/>
    <property type="evidence" value="ECO:0007669"/>
    <property type="project" value="TreeGrafter"/>
</dbReference>
<reference evidence="7 8" key="1">
    <citation type="submission" date="2017-09" db="EMBL/GenBank/DDBJ databases">
        <title>Phase variable restriction modification systems are present in the genome sequences of periodontal pathogens Prevotella intermedia, Tannerella forsythia and Porphyromonas gingivalis.</title>
        <authorList>
            <person name="Haigh R.D."/>
            <person name="Crawford L."/>
            <person name="Ralph J."/>
            <person name="Wanford J."/>
            <person name="Vartoukian S.R."/>
            <person name="Hijazib K."/>
            <person name="Wade W."/>
            <person name="Oggioni M.R."/>
        </authorList>
    </citation>
    <scope>NUCLEOTIDE SEQUENCE [LARGE SCALE GENOMIC DNA]</scope>
    <source>
        <strain evidence="7 8">WW11663</strain>
    </source>
</reference>
<dbReference type="NCBIfam" id="NF002132">
    <property type="entry name" value="PRK00971.1-1"/>
    <property type="match status" value="1"/>
</dbReference>
<comment type="subunit">
    <text evidence="2 6">Homotetramer.</text>
</comment>
<feature type="binding site" evidence="6">
    <location>
        <position position="117"/>
    </location>
    <ligand>
        <name>substrate</name>
    </ligand>
</feature>
<dbReference type="NCBIfam" id="NF002133">
    <property type="entry name" value="PRK00971.1-2"/>
    <property type="match status" value="1"/>
</dbReference>
<feature type="binding site" evidence="6">
    <location>
        <position position="161"/>
    </location>
    <ligand>
        <name>substrate</name>
    </ligand>
</feature>
<dbReference type="GO" id="GO:0004359">
    <property type="term" value="F:glutaminase activity"/>
    <property type="evidence" value="ECO:0007669"/>
    <property type="project" value="UniProtKB-UniRule"/>
</dbReference>
<keyword evidence="4 6" id="KW-0378">Hydrolase</keyword>
<feature type="binding site" evidence="6">
    <location>
        <position position="67"/>
    </location>
    <ligand>
        <name>substrate</name>
    </ligand>
</feature>
<gene>
    <name evidence="6" type="primary">glsA</name>
    <name evidence="7" type="ORF">CLI86_03330</name>
</gene>
<dbReference type="PANTHER" id="PTHR12544:SF29">
    <property type="entry name" value="GLUTAMINASE"/>
    <property type="match status" value="1"/>
</dbReference>
<comment type="similarity">
    <text evidence="1 6">Belongs to the glutaminase family.</text>
</comment>
<evidence type="ECO:0000256" key="3">
    <source>
        <dbReference type="ARBA" id="ARBA00012918"/>
    </source>
</evidence>
<evidence type="ECO:0000313" key="7">
    <source>
        <dbReference type="EMBL" id="PDP44484.1"/>
    </source>
</evidence>
<dbReference type="InterPro" id="IPR015868">
    <property type="entry name" value="Glutaminase"/>
</dbReference>
<proteinExistence type="inferred from homology"/>
<sequence length="308" mass="34647">MFCKMNYEKIFEDIFEKLKNVPDEGKVADYIPELARVNPDSFGAHLTTVDGVHYAFGDSETRFSVQSIAKVLSFVLAYSHLKSNIWKRMDLEPAGTPFNSLVQLEYDRGIPRNPFVNAGAIVVCDILVSRFENPSVEVLEFVRSLSGNDKIDFNLKVAYSERSMAYRNYALVNLMKSFGNIKNDIEKVMDLYFRICSIEMTCRELSESFLFLANNGVVPYSGKPILSPSRTKRTNALMQTCGFYDEAGQFAFKVGLPGKSGVGGGIVAVHPQRYCIAVWSPRLNPKGNSQRGILFLEEFTTKTKLSIF</sequence>